<dbReference type="EMBL" id="FNOB01000019">
    <property type="protein sequence ID" value="SDX53579.1"/>
    <property type="molecule type" value="Genomic_DNA"/>
</dbReference>
<comment type="caution">
    <text evidence="6">The sequence shown here is derived from an EMBL/GenBank/DDBJ whole genome shotgun (WGS) entry which is preliminary data.</text>
</comment>
<dbReference type="PIRSF" id="PIRSF002741">
    <property type="entry name" value="MppA"/>
    <property type="match status" value="1"/>
</dbReference>
<dbReference type="EMBL" id="BNAB01000019">
    <property type="protein sequence ID" value="GHE04821.1"/>
    <property type="molecule type" value="Genomic_DNA"/>
</dbReference>
<comment type="subcellular location">
    <subcellularLocation>
        <location evidence="1">Periplasm</location>
    </subcellularLocation>
</comment>
<proteinExistence type="inferred from homology"/>
<evidence type="ECO:0000256" key="2">
    <source>
        <dbReference type="ARBA" id="ARBA00005695"/>
    </source>
</evidence>
<dbReference type="PANTHER" id="PTHR30290">
    <property type="entry name" value="PERIPLASMIC BINDING COMPONENT OF ABC TRANSPORTER"/>
    <property type="match status" value="1"/>
</dbReference>
<dbReference type="Proteomes" id="UP000199541">
    <property type="component" value="Unassembled WGS sequence"/>
</dbReference>
<evidence type="ECO:0000313" key="8">
    <source>
        <dbReference type="Proteomes" id="UP000199541"/>
    </source>
</evidence>
<dbReference type="RefSeq" id="WP_035838114.1">
    <property type="nucleotide sequence ID" value="NZ_BNAB01000019.1"/>
</dbReference>
<sequence>MFNRLTLVAAALMAVAAPAYAAKDSITLGMVLEPPGLDPTSGAAAATDEVTYANVFQGLTRFGPEGQVEPDLAKSWDISPDGKVWTFHLHKGVTFQDGSPFDASVVKFSLDRINAPGSTNAQKPLYAEIEKVEVIDPLTVKIILKAPVGDFAANLAWGDAEMVSPKSIKDEATHPVGTGPFMFKDWVKGDKVDLVAYPGYWGEKPKLKKVTFKFISDPTAAFAAMMSGDVDAFPNFPALETLKQFENNPRFKVMIGNTQGETLLSMNHRNKYLADIRVREAIAHAINRRDIIDGAMFGYGTPIGTHFPPFSKDYVDLRSLSAYDPALSRELLKEAGVKDLKLRLALPPPAYARRSGQIIQQELKAVGIDVEITNLEWAQWLSQVFKNHDFDLTIVSHTEPNDIGIYARPNYYFGYDNPGFQGLMKRLTVETDKTKRAAMLREAQAIIAKDYVNGFLFQLPKTGVANAKIMGLWKNAPTQANDMTQVYWKD</sequence>
<comment type="similarity">
    <text evidence="2">Belongs to the bacterial solute-binding protein 5 family.</text>
</comment>
<feature type="chain" id="PRO_5043026850" evidence="4">
    <location>
        <begin position="22"/>
        <end position="490"/>
    </location>
</feature>
<dbReference type="InterPro" id="IPR000914">
    <property type="entry name" value="SBP_5_dom"/>
</dbReference>
<dbReference type="Gene3D" id="3.40.190.10">
    <property type="entry name" value="Periplasmic binding protein-like II"/>
    <property type="match status" value="1"/>
</dbReference>
<reference evidence="6" key="1">
    <citation type="journal article" date="2014" name="Int. J. Syst. Evol. Microbiol.">
        <title>Complete genome sequence of Corynebacterium casei LMG S-19264T (=DSM 44701T), isolated from a smear-ripened cheese.</title>
        <authorList>
            <consortium name="US DOE Joint Genome Institute (JGI-PGF)"/>
            <person name="Walter F."/>
            <person name="Albersmeier A."/>
            <person name="Kalinowski J."/>
            <person name="Ruckert C."/>
        </authorList>
    </citation>
    <scope>NUCLEOTIDE SEQUENCE</scope>
    <source>
        <strain evidence="6">CGMCC 1.10859</strain>
    </source>
</reference>
<dbReference type="SUPFAM" id="SSF53850">
    <property type="entry name" value="Periplasmic binding protein-like II"/>
    <property type="match status" value="1"/>
</dbReference>
<dbReference type="InterPro" id="IPR039424">
    <property type="entry name" value="SBP_5"/>
</dbReference>
<keyword evidence="3 4" id="KW-0732">Signal</keyword>
<dbReference type="PANTHER" id="PTHR30290:SF38">
    <property type="entry name" value="D,D-DIPEPTIDE-BINDING PERIPLASMIC PROTEIN DDPA-RELATED"/>
    <property type="match status" value="1"/>
</dbReference>
<evidence type="ECO:0000256" key="3">
    <source>
        <dbReference type="ARBA" id="ARBA00022729"/>
    </source>
</evidence>
<evidence type="ECO:0000256" key="4">
    <source>
        <dbReference type="SAM" id="SignalP"/>
    </source>
</evidence>
<keyword evidence="8" id="KW-1185">Reference proteome</keyword>
<reference evidence="7 8" key="2">
    <citation type="submission" date="2016-10" db="EMBL/GenBank/DDBJ databases">
        <authorList>
            <person name="Varghese N."/>
            <person name="Submissions S."/>
        </authorList>
    </citation>
    <scope>NUCLEOTIDE SEQUENCE [LARGE SCALE GENOMIC DNA]</scope>
    <source>
        <strain evidence="7 8">DSM 24802</strain>
    </source>
</reference>
<dbReference type="GO" id="GO:1904680">
    <property type="term" value="F:peptide transmembrane transporter activity"/>
    <property type="evidence" value="ECO:0007669"/>
    <property type="project" value="TreeGrafter"/>
</dbReference>
<gene>
    <name evidence="6" type="ORF">GCM10008024_33380</name>
    <name evidence="7" type="ORF">SAMN05444006_11940</name>
</gene>
<dbReference type="AlphaFoldDB" id="A0AAN4UU94"/>
<accession>A0AAN4UU94</accession>
<dbReference type="Pfam" id="PF00496">
    <property type="entry name" value="SBP_bac_5"/>
    <property type="match status" value="1"/>
</dbReference>
<dbReference type="GO" id="GO:0043190">
    <property type="term" value="C:ATP-binding cassette (ABC) transporter complex"/>
    <property type="evidence" value="ECO:0007669"/>
    <property type="project" value="InterPro"/>
</dbReference>
<dbReference type="Proteomes" id="UP000634647">
    <property type="component" value="Unassembled WGS sequence"/>
</dbReference>
<dbReference type="CDD" id="cd08494">
    <property type="entry name" value="PBP2_NikA_DppA_OppA_like_6"/>
    <property type="match status" value="1"/>
</dbReference>
<evidence type="ECO:0000313" key="7">
    <source>
        <dbReference type="EMBL" id="SDX53579.1"/>
    </source>
</evidence>
<dbReference type="GO" id="GO:0015833">
    <property type="term" value="P:peptide transport"/>
    <property type="evidence" value="ECO:0007669"/>
    <property type="project" value="TreeGrafter"/>
</dbReference>
<evidence type="ECO:0000256" key="1">
    <source>
        <dbReference type="ARBA" id="ARBA00004418"/>
    </source>
</evidence>
<protein>
    <submittedName>
        <fullName evidence="6">ABC transporter substrate-binding protein</fullName>
    </submittedName>
    <submittedName>
        <fullName evidence="7">Peptide/nickel transport system substrate-binding protein</fullName>
    </submittedName>
</protein>
<reference evidence="6" key="3">
    <citation type="submission" date="2023-06" db="EMBL/GenBank/DDBJ databases">
        <authorList>
            <person name="Sun Q."/>
            <person name="Zhou Y."/>
        </authorList>
    </citation>
    <scope>NUCLEOTIDE SEQUENCE</scope>
    <source>
        <strain evidence="6">CGMCC 1.10859</strain>
    </source>
</reference>
<dbReference type="Gene3D" id="3.10.105.10">
    <property type="entry name" value="Dipeptide-binding Protein, Domain 3"/>
    <property type="match status" value="1"/>
</dbReference>
<name>A0AAN4UU94_9RHOB</name>
<organism evidence="6 9">
    <name type="scientific">Allgaiera indica</name>
    <dbReference type="NCBI Taxonomy" id="765699"/>
    <lineage>
        <taxon>Bacteria</taxon>
        <taxon>Pseudomonadati</taxon>
        <taxon>Pseudomonadota</taxon>
        <taxon>Alphaproteobacteria</taxon>
        <taxon>Rhodobacterales</taxon>
        <taxon>Paracoccaceae</taxon>
        <taxon>Allgaiera</taxon>
    </lineage>
</organism>
<dbReference type="InterPro" id="IPR030678">
    <property type="entry name" value="Peptide/Ni-bd"/>
</dbReference>
<evidence type="ECO:0000313" key="6">
    <source>
        <dbReference type="EMBL" id="GHE04821.1"/>
    </source>
</evidence>
<feature type="signal peptide" evidence="4">
    <location>
        <begin position="1"/>
        <end position="21"/>
    </location>
</feature>
<dbReference type="GO" id="GO:0030288">
    <property type="term" value="C:outer membrane-bounded periplasmic space"/>
    <property type="evidence" value="ECO:0007669"/>
    <property type="project" value="UniProtKB-ARBA"/>
</dbReference>
<evidence type="ECO:0000259" key="5">
    <source>
        <dbReference type="Pfam" id="PF00496"/>
    </source>
</evidence>
<feature type="domain" description="Solute-binding protein family 5" evidence="5">
    <location>
        <begin position="67"/>
        <end position="398"/>
    </location>
</feature>
<evidence type="ECO:0000313" key="9">
    <source>
        <dbReference type="Proteomes" id="UP000634647"/>
    </source>
</evidence>